<protein>
    <submittedName>
        <fullName evidence="2">Uncharacterized protein</fullName>
    </submittedName>
</protein>
<proteinExistence type="predicted"/>
<dbReference type="AlphaFoldDB" id="A0AAD5N3G9"/>
<gene>
    <name evidence="2" type="ORF">KIN20_020693</name>
</gene>
<name>A0AAD5N3G9_PARTN</name>
<reference evidence="2" key="1">
    <citation type="submission" date="2021-06" db="EMBL/GenBank/DDBJ databases">
        <title>Parelaphostrongylus tenuis whole genome reference sequence.</title>
        <authorList>
            <person name="Garwood T.J."/>
            <person name="Larsen P.A."/>
            <person name="Fountain-Jones N.M."/>
            <person name="Garbe J.R."/>
            <person name="Macchietto M.G."/>
            <person name="Kania S.A."/>
            <person name="Gerhold R.W."/>
            <person name="Richards J.E."/>
            <person name="Wolf T.M."/>
        </authorList>
    </citation>
    <scope>NUCLEOTIDE SEQUENCE</scope>
    <source>
        <strain evidence="2">MNPRO001-30</strain>
        <tissue evidence="2">Meninges</tissue>
    </source>
</reference>
<feature type="region of interest" description="Disordered" evidence="1">
    <location>
        <begin position="1"/>
        <end position="40"/>
    </location>
</feature>
<comment type="caution">
    <text evidence="2">The sequence shown here is derived from an EMBL/GenBank/DDBJ whole genome shotgun (WGS) entry which is preliminary data.</text>
</comment>
<evidence type="ECO:0000256" key="1">
    <source>
        <dbReference type="SAM" id="MobiDB-lite"/>
    </source>
</evidence>
<keyword evidence="3" id="KW-1185">Reference proteome</keyword>
<evidence type="ECO:0000313" key="2">
    <source>
        <dbReference type="EMBL" id="KAJ1361446.1"/>
    </source>
</evidence>
<dbReference type="EMBL" id="JAHQIW010004206">
    <property type="protein sequence ID" value="KAJ1361446.1"/>
    <property type="molecule type" value="Genomic_DNA"/>
</dbReference>
<feature type="compositionally biased region" description="Polar residues" evidence="1">
    <location>
        <begin position="52"/>
        <end position="68"/>
    </location>
</feature>
<dbReference type="Proteomes" id="UP001196413">
    <property type="component" value="Unassembled WGS sequence"/>
</dbReference>
<evidence type="ECO:0000313" key="3">
    <source>
        <dbReference type="Proteomes" id="UP001196413"/>
    </source>
</evidence>
<feature type="region of interest" description="Disordered" evidence="1">
    <location>
        <begin position="52"/>
        <end position="80"/>
    </location>
</feature>
<organism evidence="2 3">
    <name type="scientific">Parelaphostrongylus tenuis</name>
    <name type="common">Meningeal worm</name>
    <dbReference type="NCBI Taxonomy" id="148309"/>
    <lineage>
        <taxon>Eukaryota</taxon>
        <taxon>Metazoa</taxon>
        <taxon>Ecdysozoa</taxon>
        <taxon>Nematoda</taxon>
        <taxon>Chromadorea</taxon>
        <taxon>Rhabditida</taxon>
        <taxon>Rhabditina</taxon>
        <taxon>Rhabditomorpha</taxon>
        <taxon>Strongyloidea</taxon>
        <taxon>Metastrongylidae</taxon>
        <taxon>Parelaphostrongylus</taxon>
    </lineage>
</organism>
<accession>A0AAD5N3G9</accession>
<sequence>MSTTSLDKPCQYGSDGTVEKTGTDGPTSQPVTDDEDEDDTVRASIVSSPIKFSSNLGDESIASSGTNTVKEETDTGQQTQMVHYRSGSEVVLYCVAMQVIIEARKSGRES</sequence>